<comment type="caution">
    <text evidence="1">The sequence shown here is derived from an EMBL/GenBank/DDBJ whole genome shotgun (WGS) entry which is preliminary data.</text>
</comment>
<accession>A0A4C1XFQ8</accession>
<dbReference type="Proteomes" id="UP000299102">
    <property type="component" value="Unassembled WGS sequence"/>
</dbReference>
<sequence length="148" mass="16441">MVYSRKLRIAASVARLITDPAARSRVKIKSWTIEYQKIGDLSISKIGIEFTNLLRGERLAITRCVRAVKHKHTHNRDLMSNMLLRADPTGNSAQRLGAGALGLWQRAAEGHGSMPRSAFHNAVFFSTVPPLASPCSYEILCQILKVDQ</sequence>
<gene>
    <name evidence="1" type="ORF">EVAR_48586_1</name>
</gene>
<name>A0A4C1XFQ8_EUMVA</name>
<keyword evidence="2" id="KW-1185">Reference proteome</keyword>
<dbReference type="AlphaFoldDB" id="A0A4C1XFQ8"/>
<organism evidence="1 2">
    <name type="scientific">Eumeta variegata</name>
    <name type="common">Bagworm moth</name>
    <name type="synonym">Eumeta japonica</name>
    <dbReference type="NCBI Taxonomy" id="151549"/>
    <lineage>
        <taxon>Eukaryota</taxon>
        <taxon>Metazoa</taxon>
        <taxon>Ecdysozoa</taxon>
        <taxon>Arthropoda</taxon>
        <taxon>Hexapoda</taxon>
        <taxon>Insecta</taxon>
        <taxon>Pterygota</taxon>
        <taxon>Neoptera</taxon>
        <taxon>Endopterygota</taxon>
        <taxon>Lepidoptera</taxon>
        <taxon>Glossata</taxon>
        <taxon>Ditrysia</taxon>
        <taxon>Tineoidea</taxon>
        <taxon>Psychidae</taxon>
        <taxon>Oiketicinae</taxon>
        <taxon>Eumeta</taxon>
    </lineage>
</organism>
<dbReference type="EMBL" id="BGZK01000803">
    <property type="protein sequence ID" value="GBP61087.1"/>
    <property type="molecule type" value="Genomic_DNA"/>
</dbReference>
<evidence type="ECO:0000313" key="2">
    <source>
        <dbReference type="Proteomes" id="UP000299102"/>
    </source>
</evidence>
<evidence type="ECO:0000313" key="1">
    <source>
        <dbReference type="EMBL" id="GBP61087.1"/>
    </source>
</evidence>
<reference evidence="1 2" key="1">
    <citation type="journal article" date="2019" name="Commun. Biol.">
        <title>The bagworm genome reveals a unique fibroin gene that provides high tensile strength.</title>
        <authorList>
            <person name="Kono N."/>
            <person name="Nakamura H."/>
            <person name="Ohtoshi R."/>
            <person name="Tomita M."/>
            <person name="Numata K."/>
            <person name="Arakawa K."/>
        </authorList>
    </citation>
    <scope>NUCLEOTIDE SEQUENCE [LARGE SCALE GENOMIC DNA]</scope>
</reference>
<protein>
    <submittedName>
        <fullName evidence="1">Uncharacterized protein</fullName>
    </submittedName>
</protein>
<proteinExistence type="predicted"/>